<feature type="signal peptide" evidence="1">
    <location>
        <begin position="1"/>
        <end position="34"/>
    </location>
</feature>
<protein>
    <recommendedName>
        <fullName evidence="4">Periplasmic heavy metal sensor</fullName>
    </recommendedName>
</protein>
<evidence type="ECO:0000313" key="3">
    <source>
        <dbReference type="Proteomes" id="UP001410394"/>
    </source>
</evidence>
<comment type="caution">
    <text evidence="2">The sequence shown here is derived from an EMBL/GenBank/DDBJ whole genome shotgun (WGS) entry which is preliminary data.</text>
</comment>
<dbReference type="EMBL" id="JBDIVE010000002">
    <property type="protein sequence ID" value="MEN3068209.1"/>
    <property type="molecule type" value="Genomic_DNA"/>
</dbReference>
<reference evidence="2 3" key="1">
    <citation type="journal article" date="2018" name="Int. J. Syst. Evol. Microbiol.">
        <title>Uliginosibacterium sediminicola sp. nov., isolated from freshwater sediment.</title>
        <authorList>
            <person name="Hwang W.M."/>
            <person name="Kim S.M."/>
            <person name="Kang K."/>
            <person name="Ahn T.Y."/>
        </authorList>
    </citation>
    <scope>NUCLEOTIDE SEQUENCE [LARGE SCALE GENOMIC DNA]</scope>
    <source>
        <strain evidence="2 3">M1-21</strain>
    </source>
</reference>
<accession>A0ABU9YWS7</accession>
<gene>
    <name evidence="2" type="ORF">ABDB84_06935</name>
</gene>
<feature type="chain" id="PRO_5045334507" description="Periplasmic heavy metal sensor" evidence="1">
    <location>
        <begin position="35"/>
        <end position="131"/>
    </location>
</feature>
<keyword evidence="1" id="KW-0732">Signal</keyword>
<organism evidence="2 3">
    <name type="scientific">Uliginosibacterium sediminicola</name>
    <dbReference type="NCBI Taxonomy" id="2024550"/>
    <lineage>
        <taxon>Bacteria</taxon>
        <taxon>Pseudomonadati</taxon>
        <taxon>Pseudomonadota</taxon>
        <taxon>Betaproteobacteria</taxon>
        <taxon>Rhodocyclales</taxon>
        <taxon>Zoogloeaceae</taxon>
        <taxon>Uliginosibacterium</taxon>
    </lineage>
</organism>
<sequence length="131" mass="14107">MMLKFAFSTRVLSLWLARCLIALALGGSALPALAQAQALTPAQMAWLKAEWRKADAQFAKDVVRITGATANQVARAVPPAQRIANPAANLIAKLERITGKSLSEEQKIAIYAAEAQRQTQVETARLSAAKH</sequence>
<evidence type="ECO:0000256" key="1">
    <source>
        <dbReference type="SAM" id="SignalP"/>
    </source>
</evidence>
<keyword evidence="3" id="KW-1185">Reference proteome</keyword>
<name>A0ABU9YWS7_9RHOO</name>
<dbReference type="Proteomes" id="UP001410394">
    <property type="component" value="Unassembled WGS sequence"/>
</dbReference>
<dbReference type="RefSeq" id="WP_345918968.1">
    <property type="nucleotide sequence ID" value="NZ_JBDIVE010000002.1"/>
</dbReference>
<proteinExistence type="predicted"/>
<evidence type="ECO:0008006" key="4">
    <source>
        <dbReference type="Google" id="ProtNLM"/>
    </source>
</evidence>
<evidence type="ECO:0000313" key="2">
    <source>
        <dbReference type="EMBL" id="MEN3068209.1"/>
    </source>
</evidence>